<keyword evidence="8" id="KW-1185">Reference proteome</keyword>
<dbReference type="GeneID" id="97039392"/>
<dbReference type="Gene3D" id="3.20.20.80">
    <property type="entry name" value="Glycosidases"/>
    <property type="match status" value="1"/>
</dbReference>
<dbReference type="InterPro" id="IPR022790">
    <property type="entry name" value="GH26_dom"/>
</dbReference>
<keyword evidence="2 4" id="KW-0378">Hydrolase</keyword>
<evidence type="ECO:0000256" key="2">
    <source>
        <dbReference type="ARBA" id="ARBA00022801"/>
    </source>
</evidence>
<gene>
    <name evidence="7" type="ORF">LMG24238_00738</name>
</gene>
<evidence type="ECO:0000259" key="6">
    <source>
        <dbReference type="PROSITE" id="PS51764"/>
    </source>
</evidence>
<evidence type="ECO:0000256" key="4">
    <source>
        <dbReference type="PROSITE-ProRule" id="PRU01100"/>
    </source>
</evidence>
<evidence type="ECO:0000256" key="1">
    <source>
        <dbReference type="ARBA" id="ARBA00007754"/>
    </source>
</evidence>
<dbReference type="Proteomes" id="UP000494255">
    <property type="component" value="Unassembled WGS sequence"/>
</dbReference>
<dbReference type="AlphaFoldDB" id="A0A6J4ZY56"/>
<evidence type="ECO:0000256" key="3">
    <source>
        <dbReference type="ARBA" id="ARBA00023295"/>
    </source>
</evidence>
<feature type="active site" description="Nucleophile" evidence="4">
    <location>
        <position position="245"/>
    </location>
</feature>
<feature type="chain" id="PRO_5027078146" description="GH26 domain-containing protein" evidence="5">
    <location>
        <begin position="28"/>
        <end position="316"/>
    </location>
</feature>
<sequence>MKPSTLINFRVLALASALLCLSPYATATSLGLHTGHDDSIAQYDQFGGWLGKPVLYRITFADDASWQTISSPYFLKATAEWLSSNPNRVETISIPLLPKQRGDANLDAIAAGQYDDIFRKLAHNLGSTHNPARIIVRLGWEMNGTWFAWSAVDNPTSYINAFRHVVLLMRHETPQLRFEWNLANSGARDFDWTKAYPGDDVVDVISMDVYDQYNSGWPDILGRPGGLREFRSFAQTHHKPEAYTEWSVSTSKHGHGDAPTFVENMHAWFNVPGANVLYQAYWNTNAGGPDAAISGPSAVNVPLSSLKYRTLFSSGH</sequence>
<dbReference type="GO" id="GO:0016985">
    <property type="term" value="F:mannan endo-1,4-beta-mannosidase activity"/>
    <property type="evidence" value="ECO:0007669"/>
    <property type="project" value="InterPro"/>
</dbReference>
<dbReference type="InterPro" id="IPR017853">
    <property type="entry name" value="GH"/>
</dbReference>
<keyword evidence="5" id="KW-0732">Signal</keyword>
<dbReference type="PANTHER" id="PTHR40079">
    <property type="entry name" value="MANNAN ENDO-1,4-BETA-MANNOSIDASE E-RELATED"/>
    <property type="match status" value="1"/>
</dbReference>
<keyword evidence="3 4" id="KW-0326">Glycosidase</keyword>
<dbReference type="Pfam" id="PF02156">
    <property type="entry name" value="Glyco_hydro_26"/>
    <property type="match status" value="1"/>
</dbReference>
<dbReference type="InterPro" id="IPR000805">
    <property type="entry name" value="Glyco_hydro_26"/>
</dbReference>
<feature type="signal peptide" evidence="5">
    <location>
        <begin position="1"/>
        <end position="27"/>
    </location>
</feature>
<protein>
    <recommendedName>
        <fullName evidence="6">GH26 domain-containing protein</fullName>
    </recommendedName>
</protein>
<feature type="active site" description="Proton donor" evidence="4">
    <location>
        <position position="141"/>
    </location>
</feature>
<accession>A0A6J4ZY56</accession>
<reference evidence="7 8" key="1">
    <citation type="submission" date="2020-04" db="EMBL/GenBank/DDBJ databases">
        <authorList>
            <person name="De Canck E."/>
        </authorList>
    </citation>
    <scope>NUCLEOTIDE SEQUENCE [LARGE SCALE GENOMIC DNA]</scope>
    <source>
        <strain evidence="7 8">LMG 24238</strain>
    </source>
</reference>
<dbReference type="RefSeq" id="WP_175049085.1">
    <property type="nucleotide sequence ID" value="NZ_CADIKC010000001.1"/>
</dbReference>
<dbReference type="PROSITE" id="PS51764">
    <property type="entry name" value="GH26"/>
    <property type="match status" value="1"/>
</dbReference>
<dbReference type="EMBL" id="CADIKC010000001">
    <property type="protein sequence ID" value="CAB3646015.1"/>
    <property type="molecule type" value="Genomic_DNA"/>
</dbReference>
<dbReference type="SUPFAM" id="SSF51445">
    <property type="entry name" value="(Trans)glycosidases"/>
    <property type="match status" value="1"/>
</dbReference>
<evidence type="ECO:0000256" key="5">
    <source>
        <dbReference type="SAM" id="SignalP"/>
    </source>
</evidence>
<evidence type="ECO:0000313" key="7">
    <source>
        <dbReference type="EMBL" id="CAB3646015.1"/>
    </source>
</evidence>
<proteinExistence type="inferred from homology"/>
<evidence type="ECO:0000313" key="8">
    <source>
        <dbReference type="Proteomes" id="UP000494255"/>
    </source>
</evidence>
<feature type="domain" description="GH26" evidence="6">
    <location>
        <begin position="9"/>
        <end position="302"/>
    </location>
</feature>
<dbReference type="PANTHER" id="PTHR40079:SF4">
    <property type="entry name" value="GH26 DOMAIN-CONTAINING PROTEIN-RELATED"/>
    <property type="match status" value="1"/>
</dbReference>
<comment type="similarity">
    <text evidence="1 4">Belongs to the glycosyl hydrolase 26 family.</text>
</comment>
<organism evidence="7 8">
    <name type="scientific">Paraburkholderia sediminicola</name>
    <dbReference type="NCBI Taxonomy" id="458836"/>
    <lineage>
        <taxon>Bacteria</taxon>
        <taxon>Pseudomonadati</taxon>
        <taxon>Pseudomonadota</taxon>
        <taxon>Betaproteobacteria</taxon>
        <taxon>Burkholderiales</taxon>
        <taxon>Burkholderiaceae</taxon>
        <taxon>Paraburkholderia</taxon>
    </lineage>
</organism>
<name>A0A6J4ZY56_9BURK</name>
<dbReference type="GO" id="GO:0006080">
    <property type="term" value="P:substituted mannan metabolic process"/>
    <property type="evidence" value="ECO:0007669"/>
    <property type="project" value="InterPro"/>
</dbReference>